<proteinExistence type="evidence at transcript level"/>
<dbReference type="Gene3D" id="3.20.20.80">
    <property type="entry name" value="Glycosidases"/>
    <property type="match status" value="1"/>
</dbReference>
<evidence type="ECO:0000256" key="5">
    <source>
        <dbReference type="ARBA" id="ARBA00011245"/>
    </source>
</evidence>
<comment type="cofactor">
    <cofactor evidence="2">
        <name>Ca(2+)</name>
        <dbReference type="ChEBI" id="CHEBI:29108"/>
    </cofactor>
</comment>
<reference evidence="19" key="1">
    <citation type="submission" date="2006-01" db="EMBL/GenBank/DDBJ databases">
        <title>Identification and molecular cloning of alpha-amylase gene from German cockroach (Blattella germanica).</title>
        <authorList>
            <person name="Chuang J.-G."/>
            <person name="Chow L.-P."/>
        </authorList>
    </citation>
    <scope>NUCLEOTIDE SEQUENCE</scope>
</reference>
<evidence type="ECO:0000256" key="2">
    <source>
        <dbReference type="ARBA" id="ARBA00001913"/>
    </source>
</evidence>
<dbReference type="Pfam" id="PF02806">
    <property type="entry name" value="Alpha-amylase_C"/>
    <property type="match status" value="1"/>
</dbReference>
<comment type="similarity">
    <text evidence="4 14">Belongs to the glycosyl hydrolase 13 family.</text>
</comment>
<dbReference type="InterPro" id="IPR006047">
    <property type="entry name" value="GH13_cat_dom"/>
</dbReference>
<evidence type="ECO:0000256" key="13">
    <source>
        <dbReference type="ARBA" id="ARBA00023295"/>
    </source>
</evidence>
<evidence type="ECO:0000256" key="10">
    <source>
        <dbReference type="ARBA" id="ARBA00023157"/>
    </source>
</evidence>
<dbReference type="SMART" id="SM00642">
    <property type="entry name" value="Aamy"/>
    <property type="match status" value="1"/>
</dbReference>
<evidence type="ECO:0000256" key="9">
    <source>
        <dbReference type="ARBA" id="ARBA00022837"/>
    </source>
</evidence>
<comment type="cofactor">
    <cofactor evidence="3">
        <name>chloride</name>
        <dbReference type="ChEBI" id="CHEBI:17996"/>
    </cofactor>
</comment>
<evidence type="ECO:0000259" key="18">
    <source>
        <dbReference type="SMART" id="SM00642"/>
    </source>
</evidence>
<keyword evidence="13 15" id="KW-0326">Glycosidase</keyword>
<dbReference type="InterPro" id="IPR017853">
    <property type="entry name" value="GH"/>
</dbReference>
<dbReference type="CAZy" id="GH13">
    <property type="family name" value="Glycoside Hydrolase Family 13"/>
</dbReference>
<accession>Q2L7A6</accession>
<keyword evidence="11" id="KW-0868">Chloride</keyword>
<dbReference type="SMART" id="SM00632">
    <property type="entry name" value="Aamy_C"/>
    <property type="match status" value="1"/>
</dbReference>
<evidence type="ECO:0000313" key="19">
    <source>
        <dbReference type="EMBL" id="ABC68516.1"/>
    </source>
</evidence>
<dbReference type="EMBL" id="DQ355516">
    <property type="protein sequence ID" value="ABC68516.1"/>
    <property type="molecule type" value="mRNA"/>
</dbReference>
<evidence type="ECO:0000256" key="7">
    <source>
        <dbReference type="ARBA" id="ARBA00022723"/>
    </source>
</evidence>
<evidence type="ECO:0000256" key="15">
    <source>
        <dbReference type="RuleBase" id="RU361134"/>
    </source>
</evidence>
<keyword evidence="12 15" id="KW-0119">Carbohydrate metabolism</keyword>
<evidence type="ECO:0000256" key="4">
    <source>
        <dbReference type="ARBA" id="ARBA00008061"/>
    </source>
</evidence>
<dbReference type="InterPro" id="IPR013780">
    <property type="entry name" value="Glyco_hydro_b"/>
</dbReference>
<evidence type="ECO:0000256" key="11">
    <source>
        <dbReference type="ARBA" id="ARBA00023214"/>
    </source>
</evidence>
<dbReference type="GO" id="GO:0046872">
    <property type="term" value="F:metal ion binding"/>
    <property type="evidence" value="ECO:0007669"/>
    <property type="project" value="UniProtKB-KW"/>
</dbReference>
<dbReference type="SMR" id="Q2L7A6"/>
<dbReference type="SUPFAM" id="SSF51445">
    <property type="entry name" value="(Trans)glycosidases"/>
    <property type="match status" value="1"/>
</dbReference>
<keyword evidence="9" id="KW-0106">Calcium</keyword>
<evidence type="ECO:0000256" key="16">
    <source>
        <dbReference type="SAM" id="SignalP"/>
    </source>
</evidence>
<keyword evidence="8 15" id="KW-0378">Hydrolase</keyword>
<dbReference type="PRINTS" id="PR00110">
    <property type="entry name" value="ALPHAAMYLASE"/>
</dbReference>
<dbReference type="Allergome" id="10997">
    <property type="allergen name" value="Bla g 11.0101"/>
</dbReference>
<keyword evidence="10" id="KW-1015">Disulfide bond</keyword>
<evidence type="ECO:0000256" key="1">
    <source>
        <dbReference type="ARBA" id="ARBA00000548"/>
    </source>
</evidence>
<dbReference type="PANTHER" id="PTHR43447">
    <property type="entry name" value="ALPHA-AMYLASE"/>
    <property type="match status" value="1"/>
</dbReference>
<comment type="catalytic activity">
    <reaction evidence="1 15">
        <text>Endohydrolysis of (1-&gt;4)-alpha-D-glucosidic linkages in polysaccharides containing three or more (1-&gt;4)-alpha-linked D-glucose units.</text>
        <dbReference type="EC" id="3.2.1.1"/>
    </reaction>
</comment>
<dbReference type="GO" id="GO:0004556">
    <property type="term" value="F:alpha-amylase activity"/>
    <property type="evidence" value="ECO:0007669"/>
    <property type="project" value="UniProtKB-UniRule"/>
</dbReference>
<name>Q2L7A6_BLAGE</name>
<comment type="subunit">
    <text evidence="5">Monomer.</text>
</comment>
<evidence type="ECO:0000256" key="12">
    <source>
        <dbReference type="ARBA" id="ARBA00023277"/>
    </source>
</evidence>
<dbReference type="InterPro" id="IPR006048">
    <property type="entry name" value="A-amylase/branching_C"/>
</dbReference>
<organism evidence="19">
    <name type="scientific">Blattella germanica</name>
    <name type="common">German cockroach</name>
    <name type="synonym">Blatta germanica</name>
    <dbReference type="NCBI Taxonomy" id="6973"/>
    <lineage>
        <taxon>Eukaryota</taxon>
        <taxon>Metazoa</taxon>
        <taxon>Ecdysozoa</taxon>
        <taxon>Arthropoda</taxon>
        <taxon>Hexapoda</taxon>
        <taxon>Insecta</taxon>
        <taxon>Pterygota</taxon>
        <taxon>Neoptera</taxon>
        <taxon>Polyneoptera</taxon>
        <taxon>Dictyoptera</taxon>
        <taxon>Blattodea</taxon>
        <taxon>Blaberoidea</taxon>
        <taxon>Blattellidae</taxon>
        <taxon>Blattella</taxon>
    </lineage>
</organism>
<evidence type="ECO:0000259" key="17">
    <source>
        <dbReference type="SMART" id="SM00632"/>
    </source>
</evidence>
<protein>
    <recommendedName>
        <fullName evidence="6 15">Alpha-amylase</fullName>
        <ecNumber evidence="6 15">3.2.1.1</ecNumber>
    </recommendedName>
</protein>
<feature type="domain" description="Glycosyl hydrolase family 13 catalytic" evidence="18">
    <location>
        <begin position="29"/>
        <end position="399"/>
    </location>
</feature>
<dbReference type="Gene3D" id="2.60.40.1180">
    <property type="entry name" value="Golgi alpha-mannosidase II"/>
    <property type="match status" value="1"/>
</dbReference>
<evidence type="ECO:0000256" key="8">
    <source>
        <dbReference type="ARBA" id="ARBA00022801"/>
    </source>
</evidence>
<dbReference type="InterPro" id="IPR006046">
    <property type="entry name" value="Alpha_amylase"/>
</dbReference>
<evidence type="ECO:0000256" key="3">
    <source>
        <dbReference type="ARBA" id="ARBA00001923"/>
    </source>
</evidence>
<feature type="signal peptide" evidence="16">
    <location>
        <begin position="1"/>
        <end position="18"/>
    </location>
</feature>
<dbReference type="EC" id="3.2.1.1" evidence="6 15"/>
<evidence type="ECO:0000256" key="14">
    <source>
        <dbReference type="RuleBase" id="RU003615"/>
    </source>
</evidence>
<dbReference type="Pfam" id="PF00128">
    <property type="entry name" value="Alpha-amylase"/>
    <property type="match status" value="1"/>
</dbReference>
<keyword evidence="16" id="KW-0732">Signal</keyword>
<dbReference type="SUPFAM" id="SSF51011">
    <property type="entry name" value="Glycosyl hydrolase domain"/>
    <property type="match status" value="1"/>
</dbReference>
<dbReference type="CDD" id="cd11317">
    <property type="entry name" value="AmyAc_bac_euk_AmyA"/>
    <property type="match status" value="1"/>
</dbReference>
<keyword evidence="7" id="KW-0479">Metal-binding</keyword>
<dbReference type="AlphaFoldDB" id="Q2L7A6"/>
<feature type="domain" description="Alpha-amylase C-terminal" evidence="17">
    <location>
        <begin position="408"/>
        <end position="497"/>
    </location>
</feature>
<evidence type="ECO:0000256" key="6">
    <source>
        <dbReference type="ARBA" id="ARBA00012595"/>
    </source>
</evidence>
<feature type="chain" id="PRO_5004212043" description="Alpha-amylase" evidence="16">
    <location>
        <begin position="19"/>
        <end position="515"/>
    </location>
</feature>
<dbReference type="GO" id="GO:0005975">
    <property type="term" value="P:carbohydrate metabolic process"/>
    <property type="evidence" value="ECO:0007669"/>
    <property type="project" value="InterPro"/>
</dbReference>
<dbReference type="InterPro" id="IPR031319">
    <property type="entry name" value="A-amylase_C"/>
</dbReference>
<dbReference type="Allergome" id="10996">
    <property type="allergen name" value="Bla g 11"/>
</dbReference>
<sequence length="515" mass="56795">MKLFPLVALLVLVVGVLSQKDPHVWDGRSAIVHLFEWKFADIADECERFLGPKGFAGVQVSPVHENVIISSPFRPWWERYQLVSYKLVSRSGDENAFRDMVRRCNNVGIRIYVDVVLNQMSGSWPDAHGQGGSTADTYNLQYPAVPYGPGDFHSTCTVSNYQDPSNVRNCELVGLHDLNQGSDYVRGKMIEYLNHLVDCGVAGFRVDAAKHMWPADLQYIYSKVNNLNTDHGFPSGARPFFYQEVIDLGGEAIHSTEYTGFGRVTEFKYSRDIGDAFRGNNAIKWLVNFGVGWGYIPDGDALVFVDNHDNQRGHGAGGASILTYKTSKLYKMAVAFMLAYPYGYPRVMSSFSFDNSDQGPPQDGNGNIISPSINADGTCGNGWVCEHRWRQIFNMVGFRNAVAGTAVSNWWDNGDKQISFCRGNKGFVAFNDEFNNDLKQTLQTCLPAGDYCDVISGSYENGSCTGKTVTVGSDGKAYIEILSSADDGVLAIHVNSKVGSKSQTTTTQSSHCTCS</sequence>